<dbReference type="Gene3D" id="3.40.50.720">
    <property type="entry name" value="NAD(P)-binding Rossmann-like Domain"/>
    <property type="match status" value="1"/>
</dbReference>
<feature type="transmembrane region" description="Helical" evidence="12">
    <location>
        <begin position="6"/>
        <end position="28"/>
    </location>
</feature>
<comment type="catalytic activity">
    <reaction evidence="11">
        <text>sphinganine + NADP(+) = 3-oxosphinganine + NADPH + H(+)</text>
        <dbReference type="Rhea" id="RHEA:22640"/>
        <dbReference type="ChEBI" id="CHEBI:15378"/>
        <dbReference type="ChEBI" id="CHEBI:57783"/>
        <dbReference type="ChEBI" id="CHEBI:57817"/>
        <dbReference type="ChEBI" id="CHEBI:58299"/>
        <dbReference type="ChEBI" id="CHEBI:58349"/>
        <dbReference type="EC" id="1.1.1.102"/>
    </reaction>
    <physiologicalReaction direction="right-to-left" evidence="11">
        <dbReference type="Rhea" id="RHEA:22642"/>
    </physiologicalReaction>
</comment>
<gene>
    <name evidence="13" type="ORF">IFR04_010265</name>
</gene>
<organism evidence="13 14">
    <name type="scientific">Cadophora malorum</name>
    <dbReference type="NCBI Taxonomy" id="108018"/>
    <lineage>
        <taxon>Eukaryota</taxon>
        <taxon>Fungi</taxon>
        <taxon>Dikarya</taxon>
        <taxon>Ascomycota</taxon>
        <taxon>Pezizomycotina</taxon>
        <taxon>Leotiomycetes</taxon>
        <taxon>Helotiales</taxon>
        <taxon>Ploettnerulaceae</taxon>
        <taxon>Cadophora</taxon>
    </lineage>
</organism>
<keyword evidence="14" id="KW-1185">Reference proteome</keyword>
<dbReference type="GO" id="GO:0006666">
    <property type="term" value="P:3-keto-sphinganine metabolic process"/>
    <property type="evidence" value="ECO:0007669"/>
    <property type="project" value="InterPro"/>
</dbReference>
<dbReference type="PANTHER" id="PTHR43550">
    <property type="entry name" value="3-KETODIHYDROSPHINGOSINE REDUCTASE"/>
    <property type="match status" value="1"/>
</dbReference>
<dbReference type="GO" id="GO:0030148">
    <property type="term" value="P:sphingolipid biosynthetic process"/>
    <property type="evidence" value="ECO:0007669"/>
    <property type="project" value="InterPro"/>
</dbReference>
<keyword evidence="6" id="KW-0746">Sphingolipid metabolism</keyword>
<evidence type="ECO:0000256" key="5">
    <source>
        <dbReference type="ARBA" id="ARBA00022857"/>
    </source>
</evidence>
<keyword evidence="5" id="KW-0521">NADP</keyword>
<dbReference type="PANTHER" id="PTHR43550:SF3">
    <property type="entry name" value="3-KETODIHYDROSPHINGOSINE REDUCTASE"/>
    <property type="match status" value="1"/>
</dbReference>
<evidence type="ECO:0000313" key="14">
    <source>
        <dbReference type="Proteomes" id="UP000664132"/>
    </source>
</evidence>
<dbReference type="InterPro" id="IPR036291">
    <property type="entry name" value="NAD(P)-bd_dom_sf"/>
</dbReference>
<name>A0A8H7W605_9HELO</name>
<keyword evidence="12" id="KW-0472">Membrane</keyword>
<dbReference type="InterPro" id="IPR002347">
    <property type="entry name" value="SDR_fam"/>
</dbReference>
<evidence type="ECO:0000256" key="11">
    <source>
        <dbReference type="ARBA" id="ARBA00048930"/>
    </source>
</evidence>
<reference evidence="13" key="1">
    <citation type="submission" date="2021-02" db="EMBL/GenBank/DDBJ databases">
        <title>Genome sequence Cadophora malorum strain M34.</title>
        <authorList>
            <person name="Stefanovic E."/>
            <person name="Vu D."/>
            <person name="Scully C."/>
            <person name="Dijksterhuis J."/>
            <person name="Roader J."/>
            <person name="Houbraken J."/>
        </authorList>
    </citation>
    <scope>NUCLEOTIDE SEQUENCE</scope>
    <source>
        <strain evidence="13">M34</strain>
    </source>
</reference>
<proteinExistence type="predicted"/>
<dbReference type="GO" id="GO:0047560">
    <property type="term" value="F:3-dehydrosphinganine reductase activity"/>
    <property type="evidence" value="ECO:0007669"/>
    <property type="project" value="UniProtKB-EC"/>
</dbReference>
<keyword evidence="7" id="KW-0560">Oxidoreductase</keyword>
<keyword evidence="12" id="KW-0812">Transmembrane</keyword>
<comment type="subcellular location">
    <subcellularLocation>
        <location evidence="1">Endoplasmic reticulum</location>
    </subcellularLocation>
</comment>
<dbReference type="InterPro" id="IPR045022">
    <property type="entry name" value="KDSR-like"/>
</dbReference>
<dbReference type="GO" id="GO:0005789">
    <property type="term" value="C:endoplasmic reticulum membrane"/>
    <property type="evidence" value="ECO:0007669"/>
    <property type="project" value="TreeGrafter"/>
</dbReference>
<protein>
    <recommendedName>
        <fullName evidence="9">3-dehydrosphinganine reductase</fullName>
        <ecNumber evidence="9">1.1.1.102</ecNumber>
    </recommendedName>
</protein>
<keyword evidence="4" id="KW-0256">Endoplasmic reticulum</keyword>
<dbReference type="AlphaFoldDB" id="A0A8H7W605"/>
<evidence type="ECO:0000256" key="6">
    <source>
        <dbReference type="ARBA" id="ARBA00022919"/>
    </source>
</evidence>
<evidence type="ECO:0000256" key="10">
    <source>
        <dbReference type="ARBA" id="ARBA00044737"/>
    </source>
</evidence>
<dbReference type="CDD" id="cd08939">
    <property type="entry name" value="KDSR-like_SDR_c"/>
    <property type="match status" value="1"/>
</dbReference>
<sequence length="344" mass="37074">MALDLGIWTIASVVVGFLVLIPSIMGLFGKNKFDVNGKTVLVTGASEGMGRSVAVQLAQRGASVIIVARNVGKLEEALDLVKAAASNPSSQRFQYISADVTEENGSERVIAEAIAWNNGQAPDVVWCVAGSAHPSIYLETSRSIKRQQMDINYWSCADMAQAILSEWLAPGAVGKGGQKHLIFTSSVAAFYPLAGYASYAPAKAAIKCLSDSLAQEILLYGADIKMHTVFPGTINSPGLINENKTKPGITFQLEEGDPGLTPDDMAAGSIKGLENGEYLIVVGFLGQIMRAACWGCSPRNNWLWDTFLSWIIAIAWFFVPIDMDGKVRKYGKKHGHPSTYPKKN</sequence>
<dbReference type="PRINTS" id="PR00081">
    <property type="entry name" value="GDHRDH"/>
</dbReference>
<keyword evidence="12" id="KW-1133">Transmembrane helix</keyword>
<evidence type="ECO:0000256" key="2">
    <source>
        <dbReference type="ARBA" id="ARBA00004760"/>
    </source>
</evidence>
<comment type="caution">
    <text evidence="13">The sequence shown here is derived from an EMBL/GenBank/DDBJ whole genome shotgun (WGS) entry which is preliminary data.</text>
</comment>
<keyword evidence="8" id="KW-0443">Lipid metabolism</keyword>
<dbReference type="OrthoDB" id="10267115at2759"/>
<evidence type="ECO:0000256" key="3">
    <source>
        <dbReference type="ARBA" id="ARBA00004991"/>
    </source>
</evidence>
<evidence type="ECO:0000256" key="4">
    <source>
        <dbReference type="ARBA" id="ARBA00022824"/>
    </source>
</evidence>
<dbReference type="Pfam" id="PF00106">
    <property type="entry name" value="adh_short"/>
    <property type="match status" value="1"/>
</dbReference>
<evidence type="ECO:0000256" key="1">
    <source>
        <dbReference type="ARBA" id="ARBA00004240"/>
    </source>
</evidence>
<dbReference type="EC" id="1.1.1.102" evidence="9"/>
<evidence type="ECO:0000256" key="12">
    <source>
        <dbReference type="SAM" id="Phobius"/>
    </source>
</evidence>
<evidence type="ECO:0000256" key="9">
    <source>
        <dbReference type="ARBA" id="ARBA00026112"/>
    </source>
</evidence>
<dbReference type="Proteomes" id="UP000664132">
    <property type="component" value="Unassembled WGS sequence"/>
</dbReference>
<comment type="function">
    <text evidence="10">Catalyzes the reduction of 3'-oxosphinganine (3-ketodihydrosphingosine/KDS) to sphinganine (dihydrosphingosine/DHS), the second step of de novo sphingolipid biosynthesis.</text>
</comment>
<comment type="pathway">
    <text evidence="3">Sphingolipid metabolism.</text>
</comment>
<evidence type="ECO:0000256" key="7">
    <source>
        <dbReference type="ARBA" id="ARBA00023002"/>
    </source>
</evidence>
<evidence type="ECO:0000256" key="8">
    <source>
        <dbReference type="ARBA" id="ARBA00023098"/>
    </source>
</evidence>
<dbReference type="SUPFAM" id="SSF51735">
    <property type="entry name" value="NAD(P)-binding Rossmann-fold domains"/>
    <property type="match status" value="1"/>
</dbReference>
<evidence type="ECO:0000313" key="13">
    <source>
        <dbReference type="EMBL" id="KAG4416622.1"/>
    </source>
</evidence>
<comment type="pathway">
    <text evidence="2">Lipid metabolism; sphingolipid metabolism.</text>
</comment>
<accession>A0A8H7W605</accession>
<dbReference type="EMBL" id="JAFJYH010000180">
    <property type="protein sequence ID" value="KAG4416622.1"/>
    <property type="molecule type" value="Genomic_DNA"/>
</dbReference>